<dbReference type="AlphaFoldDB" id="A0AAV3QNB9"/>
<evidence type="ECO:0000313" key="2">
    <source>
        <dbReference type="Proteomes" id="UP001454036"/>
    </source>
</evidence>
<accession>A0AAV3QNB9</accession>
<comment type="caution">
    <text evidence="1">The sequence shown here is derived from an EMBL/GenBank/DDBJ whole genome shotgun (WGS) entry which is preliminary data.</text>
</comment>
<dbReference type="SUPFAM" id="SSF53098">
    <property type="entry name" value="Ribonuclease H-like"/>
    <property type="match status" value="1"/>
</dbReference>
<evidence type="ECO:0000313" key="1">
    <source>
        <dbReference type="EMBL" id="GAA0165539.1"/>
    </source>
</evidence>
<dbReference type="Gene3D" id="3.30.420.10">
    <property type="entry name" value="Ribonuclease H-like superfamily/Ribonuclease H"/>
    <property type="match status" value="1"/>
</dbReference>
<protein>
    <submittedName>
        <fullName evidence="1">Uncharacterized protein</fullName>
    </submittedName>
</protein>
<dbReference type="InterPro" id="IPR052160">
    <property type="entry name" value="Gypsy_RT_Integrase-like"/>
</dbReference>
<dbReference type="EMBL" id="BAABME010005409">
    <property type="protein sequence ID" value="GAA0165539.1"/>
    <property type="molecule type" value="Genomic_DNA"/>
</dbReference>
<proteinExistence type="predicted"/>
<dbReference type="InterPro" id="IPR012337">
    <property type="entry name" value="RNaseH-like_sf"/>
</dbReference>
<keyword evidence="2" id="KW-1185">Reference proteome</keyword>
<sequence>MSIPLHPTTASWPFDAWGLDMVGPMPESVEGHVYILAATNYFSKWAEAVLLLIGKKEEVADFIKSNLIYRYVIPRTKVGPINGRYLKQYYP</sequence>
<dbReference type="GO" id="GO:0003676">
    <property type="term" value="F:nucleic acid binding"/>
    <property type="evidence" value="ECO:0007669"/>
    <property type="project" value="InterPro"/>
</dbReference>
<organism evidence="1 2">
    <name type="scientific">Lithospermum erythrorhizon</name>
    <name type="common">Purple gromwell</name>
    <name type="synonym">Lithospermum officinale var. erythrorhizon</name>
    <dbReference type="NCBI Taxonomy" id="34254"/>
    <lineage>
        <taxon>Eukaryota</taxon>
        <taxon>Viridiplantae</taxon>
        <taxon>Streptophyta</taxon>
        <taxon>Embryophyta</taxon>
        <taxon>Tracheophyta</taxon>
        <taxon>Spermatophyta</taxon>
        <taxon>Magnoliopsida</taxon>
        <taxon>eudicotyledons</taxon>
        <taxon>Gunneridae</taxon>
        <taxon>Pentapetalae</taxon>
        <taxon>asterids</taxon>
        <taxon>lamiids</taxon>
        <taxon>Boraginales</taxon>
        <taxon>Boraginaceae</taxon>
        <taxon>Boraginoideae</taxon>
        <taxon>Lithospermeae</taxon>
        <taxon>Lithospermum</taxon>
    </lineage>
</organism>
<reference evidence="1 2" key="1">
    <citation type="submission" date="2024-01" db="EMBL/GenBank/DDBJ databases">
        <title>The complete chloroplast genome sequence of Lithospermum erythrorhizon: insights into the phylogenetic relationship among Boraginaceae species and the maternal lineages of purple gromwells.</title>
        <authorList>
            <person name="Okada T."/>
            <person name="Watanabe K."/>
        </authorList>
    </citation>
    <scope>NUCLEOTIDE SEQUENCE [LARGE SCALE GENOMIC DNA]</scope>
</reference>
<dbReference type="InterPro" id="IPR036397">
    <property type="entry name" value="RNaseH_sf"/>
</dbReference>
<gene>
    <name evidence="1" type="ORF">LIER_20920</name>
</gene>
<name>A0AAV3QNB9_LITER</name>
<dbReference type="PANTHER" id="PTHR47266">
    <property type="entry name" value="ENDONUCLEASE-RELATED"/>
    <property type="match status" value="1"/>
</dbReference>
<dbReference type="Proteomes" id="UP001454036">
    <property type="component" value="Unassembled WGS sequence"/>
</dbReference>